<comment type="catalytic activity">
    <reaction evidence="7 9">
        <text>N-(5-phospho-beta-D-ribosyl)anthranilate + diphosphate = 5-phospho-alpha-D-ribose 1-diphosphate + anthranilate</text>
        <dbReference type="Rhea" id="RHEA:11768"/>
        <dbReference type="ChEBI" id="CHEBI:16567"/>
        <dbReference type="ChEBI" id="CHEBI:18277"/>
        <dbReference type="ChEBI" id="CHEBI:33019"/>
        <dbReference type="ChEBI" id="CHEBI:58017"/>
        <dbReference type="EC" id="2.4.2.18"/>
    </reaction>
</comment>
<dbReference type="GO" id="GO:0005829">
    <property type="term" value="C:cytosol"/>
    <property type="evidence" value="ECO:0007669"/>
    <property type="project" value="TreeGrafter"/>
</dbReference>
<feature type="binding site" evidence="9">
    <location>
        <position position="178"/>
    </location>
    <ligand>
        <name>anthranilate</name>
        <dbReference type="ChEBI" id="CHEBI:16567"/>
        <label>2</label>
    </ligand>
</feature>
<evidence type="ECO:0000256" key="1">
    <source>
        <dbReference type="ARBA" id="ARBA00004907"/>
    </source>
</evidence>
<dbReference type="InterPro" id="IPR036320">
    <property type="entry name" value="Glycosyl_Trfase_fam3_N_dom_sf"/>
</dbReference>
<keyword evidence="9" id="KW-0479">Metal-binding</keyword>
<evidence type="ECO:0000256" key="3">
    <source>
        <dbReference type="ARBA" id="ARBA00022676"/>
    </source>
</evidence>
<dbReference type="EC" id="2.4.2.18" evidence="9"/>
<dbReference type="InterPro" id="IPR035902">
    <property type="entry name" value="Nuc_phospho_transferase"/>
</dbReference>
<dbReference type="GO" id="GO:0004048">
    <property type="term" value="F:anthranilate phosphoribosyltransferase activity"/>
    <property type="evidence" value="ECO:0007669"/>
    <property type="project" value="UniProtKB-UniRule"/>
</dbReference>
<accession>A0A8J6YVG2</accession>
<keyword evidence="9" id="KW-0460">Magnesium</keyword>
<dbReference type="Pfam" id="PF00591">
    <property type="entry name" value="Glycos_transf_3"/>
    <property type="match status" value="1"/>
</dbReference>
<proteinExistence type="inferred from homology"/>
<comment type="cofactor">
    <cofactor evidence="9">
        <name>Mg(2+)</name>
        <dbReference type="ChEBI" id="CHEBI:18420"/>
    </cofactor>
    <text evidence="9">Binds 2 magnesium ions per monomer.</text>
</comment>
<evidence type="ECO:0000256" key="6">
    <source>
        <dbReference type="ARBA" id="ARBA00023141"/>
    </source>
</evidence>
<reference evidence="12" key="1">
    <citation type="submission" date="2020-10" db="EMBL/GenBank/DDBJ databases">
        <title>Genome sequence of the unusual species of purple photosynthetic bacteria, Phaeovibrio sulfidiphilus DSM 23193, type strain.</title>
        <authorList>
            <person name="Kyndt J.A."/>
            <person name="Meyer T.E."/>
        </authorList>
    </citation>
    <scope>NUCLEOTIDE SEQUENCE</scope>
    <source>
        <strain evidence="12">DSM 23193</strain>
    </source>
</reference>
<dbReference type="FunFam" id="3.40.1030.10:FF:000002">
    <property type="entry name" value="Anthranilate phosphoribosyltransferase"/>
    <property type="match status" value="1"/>
</dbReference>
<evidence type="ECO:0000256" key="7">
    <source>
        <dbReference type="ARBA" id="ARBA00052328"/>
    </source>
</evidence>
<feature type="binding site" evidence="9">
    <location>
        <position position="238"/>
    </location>
    <ligand>
        <name>Mg(2+)</name>
        <dbReference type="ChEBI" id="CHEBI:18420"/>
        <label>1</label>
    </ligand>
</feature>
<dbReference type="GO" id="GO:0000162">
    <property type="term" value="P:L-tryptophan biosynthetic process"/>
    <property type="evidence" value="ECO:0007669"/>
    <property type="project" value="UniProtKB-UniRule"/>
</dbReference>
<comment type="caution">
    <text evidence="9">Lacks conserved residue(s) required for the propagation of feature annotation.</text>
</comment>
<evidence type="ECO:0000313" key="12">
    <source>
        <dbReference type="EMBL" id="MBE1237139.1"/>
    </source>
</evidence>
<feature type="binding site" evidence="9">
    <location>
        <position position="104"/>
    </location>
    <ligand>
        <name>Mg(2+)</name>
        <dbReference type="ChEBI" id="CHEBI:18420"/>
        <label>1</label>
    </ligand>
</feature>
<feature type="binding site" evidence="9">
    <location>
        <position position="100"/>
    </location>
    <ligand>
        <name>5-phospho-alpha-D-ribose 1-diphosphate</name>
        <dbReference type="ChEBI" id="CHEBI:58017"/>
    </ligand>
</feature>
<gene>
    <name evidence="9 12" type="primary">trpD</name>
    <name evidence="12" type="ORF">IHV25_05695</name>
</gene>
<feature type="binding site" evidence="9">
    <location>
        <position position="237"/>
    </location>
    <ligand>
        <name>Mg(2+)</name>
        <dbReference type="ChEBI" id="CHEBI:18420"/>
        <label>2</label>
    </ligand>
</feature>
<organism evidence="12 13">
    <name type="scientific">Phaeovibrio sulfidiphilus</name>
    <dbReference type="NCBI Taxonomy" id="1220600"/>
    <lineage>
        <taxon>Bacteria</taxon>
        <taxon>Pseudomonadati</taxon>
        <taxon>Pseudomonadota</taxon>
        <taxon>Alphaproteobacteria</taxon>
        <taxon>Rhodospirillales</taxon>
        <taxon>Rhodospirillaceae</taxon>
        <taxon>Phaeovibrio</taxon>
    </lineage>
</organism>
<evidence type="ECO:0000256" key="2">
    <source>
        <dbReference type="ARBA" id="ARBA00022605"/>
    </source>
</evidence>
<name>A0A8J6YVG2_9PROT</name>
<sequence>MTDETEDLQVEDIDFKPLIALVASGQTLTERDAERAFDIIMTGNATPAQIGAFLMGLRVRGETVDEITAAARVLRSKAVSVQAPEDAIDVVGTGGDGVGTYNISTAASIVAAAAGARVAKHGNRAASSRSGSADVLGELGLNLDAPPEVFLRCMEETGIGFMFAQRYHGAMKHVGPMRYELGVRTIFNLLGPLANPVAATFELMGIYSEQWLEPIAETLGRLGLKRAWVVHGSDGLDEITTTGPTHVAEFHQGTVRRFQIVPEDAGLPRASLEDLKGDDAAFNARAIRDLFAGVRSPYRDVVLLNAAAAIVITGLEDTLRDGVGRAAAAIDSGRAGQVLDLLVRLSNEPPPAGEAP</sequence>
<dbReference type="Proteomes" id="UP000631034">
    <property type="component" value="Unassembled WGS sequence"/>
</dbReference>
<feature type="binding site" evidence="9">
    <location>
        <position position="132"/>
    </location>
    <ligand>
        <name>5-phospho-alpha-D-ribose 1-diphosphate</name>
        <dbReference type="ChEBI" id="CHEBI:58017"/>
    </ligand>
</feature>
<evidence type="ECO:0000256" key="8">
    <source>
        <dbReference type="ARBA" id="ARBA00061188"/>
    </source>
</evidence>
<dbReference type="PANTHER" id="PTHR43285:SF2">
    <property type="entry name" value="ANTHRANILATE PHOSPHORIBOSYLTRANSFERASE"/>
    <property type="match status" value="1"/>
</dbReference>
<comment type="caution">
    <text evidence="12">The sequence shown here is derived from an EMBL/GenBank/DDBJ whole genome shotgun (WGS) entry which is preliminary data.</text>
</comment>
<dbReference type="SUPFAM" id="SSF47648">
    <property type="entry name" value="Nucleoside phosphorylase/phosphoribosyltransferase N-terminal domain"/>
    <property type="match status" value="1"/>
</dbReference>
<dbReference type="SUPFAM" id="SSF52418">
    <property type="entry name" value="Nucleoside phosphorylase/phosphoribosyltransferase catalytic domain"/>
    <property type="match status" value="1"/>
</dbReference>
<feature type="binding site" evidence="9">
    <location>
        <begin position="95"/>
        <end position="96"/>
    </location>
    <ligand>
        <name>5-phospho-alpha-D-ribose 1-diphosphate</name>
        <dbReference type="ChEBI" id="CHEBI:58017"/>
    </ligand>
</feature>
<keyword evidence="2 9" id="KW-0028">Amino-acid biosynthesis</keyword>
<evidence type="ECO:0000259" key="10">
    <source>
        <dbReference type="Pfam" id="PF00591"/>
    </source>
</evidence>
<dbReference type="AlphaFoldDB" id="A0A8J6YVG2"/>
<comment type="pathway">
    <text evidence="1 9">Amino-acid biosynthesis; L-tryptophan biosynthesis; L-tryptophan from chorismate: step 2/5.</text>
</comment>
<comment type="similarity">
    <text evidence="9">Belongs to the anthranilate phosphoribosyltransferase family.</text>
</comment>
<evidence type="ECO:0000256" key="4">
    <source>
        <dbReference type="ARBA" id="ARBA00022679"/>
    </source>
</evidence>
<evidence type="ECO:0000256" key="5">
    <source>
        <dbReference type="ARBA" id="ARBA00022822"/>
    </source>
</evidence>
<keyword evidence="6 9" id="KW-0057">Aromatic amino acid biosynthesis</keyword>
<dbReference type="InterPro" id="IPR017459">
    <property type="entry name" value="Glycosyl_Trfase_fam3_N_dom"/>
</dbReference>
<dbReference type="Gene3D" id="3.40.1030.10">
    <property type="entry name" value="Nucleoside phosphorylase/phosphoribosyltransferase catalytic domain"/>
    <property type="match status" value="1"/>
</dbReference>
<dbReference type="Pfam" id="PF02885">
    <property type="entry name" value="Glycos_trans_3N"/>
    <property type="match status" value="1"/>
</dbReference>
<keyword evidence="13" id="KW-1185">Reference proteome</keyword>
<keyword evidence="3 9" id="KW-0328">Glycosyltransferase</keyword>
<feature type="domain" description="Glycosyl transferase family 3" evidence="10">
    <location>
        <begin position="86"/>
        <end position="335"/>
    </location>
</feature>
<dbReference type="GO" id="GO:0000287">
    <property type="term" value="F:magnesium ion binding"/>
    <property type="evidence" value="ECO:0007669"/>
    <property type="project" value="UniProtKB-UniRule"/>
</dbReference>
<evidence type="ECO:0000313" key="13">
    <source>
        <dbReference type="Proteomes" id="UP000631034"/>
    </source>
</evidence>
<feature type="binding site" evidence="9">
    <location>
        <begin position="102"/>
        <end position="105"/>
    </location>
    <ligand>
        <name>5-phospho-alpha-D-ribose 1-diphosphate</name>
        <dbReference type="ChEBI" id="CHEBI:58017"/>
    </ligand>
</feature>
<dbReference type="RefSeq" id="WP_192534141.1">
    <property type="nucleotide sequence ID" value="NZ_JACZHT010000003.1"/>
</dbReference>
<dbReference type="InterPro" id="IPR000312">
    <property type="entry name" value="Glycosyl_Trfase_fam3"/>
</dbReference>
<feature type="binding site" evidence="9">
    <location>
        <begin position="120"/>
        <end position="128"/>
    </location>
    <ligand>
        <name>5-phospho-alpha-D-ribose 1-diphosphate</name>
        <dbReference type="ChEBI" id="CHEBI:58017"/>
    </ligand>
</feature>
<keyword evidence="4 9" id="KW-0808">Transferase</keyword>
<feature type="binding site" evidence="9">
    <location>
        <position position="123"/>
    </location>
    <ligand>
        <name>anthranilate</name>
        <dbReference type="ChEBI" id="CHEBI:16567"/>
        <label>1</label>
    </ligand>
</feature>
<protein>
    <recommendedName>
        <fullName evidence="9">Anthranilate phosphoribosyltransferase</fullName>
        <ecNumber evidence="9">2.4.2.18</ecNumber>
    </recommendedName>
</protein>
<dbReference type="PANTHER" id="PTHR43285">
    <property type="entry name" value="ANTHRANILATE PHOSPHORIBOSYLTRANSFERASE"/>
    <property type="match status" value="1"/>
</dbReference>
<comment type="similarity">
    <text evidence="8">In the C-terminal section; belongs to the anthranilate phosphoribosyltransferase family.</text>
</comment>
<dbReference type="HAMAP" id="MF_00211">
    <property type="entry name" value="TrpD"/>
    <property type="match status" value="1"/>
</dbReference>
<feature type="binding site" evidence="9">
    <location>
        <position position="238"/>
    </location>
    <ligand>
        <name>Mg(2+)</name>
        <dbReference type="ChEBI" id="CHEBI:18420"/>
        <label>2</label>
    </ligand>
</feature>
<dbReference type="InterPro" id="IPR005940">
    <property type="entry name" value="Anthranilate_Pribosyl_Tfrase"/>
</dbReference>
<evidence type="ECO:0000256" key="9">
    <source>
        <dbReference type="HAMAP-Rule" id="MF_00211"/>
    </source>
</evidence>
<evidence type="ECO:0000259" key="11">
    <source>
        <dbReference type="Pfam" id="PF02885"/>
    </source>
</evidence>
<comment type="function">
    <text evidence="9">Catalyzes the transfer of the phosphoribosyl group of 5-phosphorylribose-1-pyrophosphate (PRPP) to anthranilate to yield N-(5'-phosphoribosyl)-anthranilate (PRA).</text>
</comment>
<feature type="binding site" evidence="9">
    <location>
        <position position="92"/>
    </location>
    <ligand>
        <name>anthranilate</name>
        <dbReference type="ChEBI" id="CHEBI:16567"/>
        <label>1</label>
    </ligand>
</feature>
<comment type="subunit">
    <text evidence="9">Homodimer.</text>
</comment>
<dbReference type="EMBL" id="JACZHT010000003">
    <property type="protein sequence ID" value="MBE1237139.1"/>
    <property type="molecule type" value="Genomic_DNA"/>
</dbReference>
<dbReference type="NCBIfam" id="TIGR01245">
    <property type="entry name" value="trpD"/>
    <property type="match status" value="1"/>
</dbReference>
<feature type="binding site" evidence="9">
    <location>
        <position position="92"/>
    </location>
    <ligand>
        <name>5-phospho-alpha-D-ribose 1-diphosphate</name>
        <dbReference type="ChEBI" id="CHEBI:58017"/>
    </ligand>
</feature>
<keyword evidence="5 9" id="KW-0822">Tryptophan biosynthesis</keyword>
<dbReference type="Gene3D" id="1.20.970.10">
    <property type="entry name" value="Transferase, Pyrimidine Nucleoside Phosphorylase, Chain C"/>
    <property type="match status" value="1"/>
</dbReference>
<dbReference type="UniPathway" id="UPA00035">
    <property type="reaction ID" value="UER00041"/>
</dbReference>
<feature type="domain" description="Glycosyl transferase family 3 N-terminal" evidence="11">
    <location>
        <begin position="16"/>
        <end position="78"/>
    </location>
</feature>